<dbReference type="Pfam" id="PF14829">
    <property type="entry name" value="GPAT_N"/>
    <property type="match status" value="1"/>
</dbReference>
<keyword evidence="7" id="KW-0808">Transferase</keyword>
<evidence type="ECO:0000256" key="5">
    <source>
        <dbReference type="SAM" id="MobiDB-lite"/>
    </source>
</evidence>
<dbReference type="GO" id="GO:0009570">
    <property type="term" value="C:chloroplast stroma"/>
    <property type="evidence" value="ECO:0007669"/>
    <property type="project" value="UniProtKB-SubCell"/>
</dbReference>
<evidence type="ECO:0000313" key="7">
    <source>
        <dbReference type="EMBL" id="QDZ18925.1"/>
    </source>
</evidence>
<dbReference type="GO" id="GO:0004366">
    <property type="term" value="F:glycerol-3-phosphate O-acyltransferase activity"/>
    <property type="evidence" value="ECO:0007669"/>
    <property type="project" value="InterPro"/>
</dbReference>
<sequence length="511" mass="56380">MRVTTSATRGRVFLPAGGKGRGSTRWRRKVTEVGASTPSPKARGSQSQSQSQSQRRGSLAVVASTSEVQEPSPRVAKLTDAMRALFAGWSKVVTSALSNVSAKRVLFAVAAKLKLWRVPLLPFLTTGKHLIGLVNAIAAMGAISRKTANTFEGLFNNYRNAVVGQSEGVDDAKVVHIMKQILRCVFKEFVDPYEFPSYHDRILEPYDYYQFGQEYVRCMTDFNNSYIGHVERFEEIQAKLKAGENVILLANHQSEADPGVWALMLEKRFPYLAENIVYVAGDRVVSDPLCKPFSMGRNLLCVHSKKYMDEDPETKPAKMKQNRTTLSKMGKMLSQGGTLLWIAPSGGRDRPNDDGKWLPAKFDEATVALMHTLGSKAKSKTNFYPFAMWSYAIMPPPPKVVVELGEERIINFSGVGVSLAEALDIESITKDVKDDKAATAKAITEKSWEEMNKEYVKLDEAISTSAGTVMEAQGYVLPDRSVSYVAPQGGSPASSSSSGEERPSTDAWYSW</sequence>
<evidence type="ECO:0000256" key="3">
    <source>
        <dbReference type="ARBA" id="ARBA00022640"/>
    </source>
</evidence>
<keyword evidence="7" id="KW-0012">Acyltransferase</keyword>
<dbReference type="OrthoDB" id="524544at2759"/>
<evidence type="ECO:0000256" key="4">
    <source>
        <dbReference type="ARBA" id="ARBA00022946"/>
    </source>
</evidence>
<protein>
    <submittedName>
        <fullName evidence="7">Glycerol-3-phosphate acyltransferase</fullName>
    </submittedName>
</protein>
<dbReference type="Gene3D" id="3.40.1130.10">
    <property type="entry name" value="Glycerol-3-phosphate (1)-acyltransferase"/>
    <property type="match status" value="1"/>
</dbReference>
<proteinExistence type="predicted"/>
<feature type="domain" description="Phospholipid/glycerol acyltransferase" evidence="6">
    <location>
        <begin position="246"/>
        <end position="391"/>
    </location>
</feature>
<feature type="region of interest" description="Disordered" evidence="5">
    <location>
        <begin position="486"/>
        <end position="511"/>
    </location>
</feature>
<evidence type="ECO:0000256" key="2">
    <source>
        <dbReference type="ARBA" id="ARBA00022528"/>
    </source>
</evidence>
<keyword evidence="4" id="KW-0809">Transit peptide</keyword>
<dbReference type="Proteomes" id="UP000316726">
    <property type="component" value="Chromosome 2"/>
</dbReference>
<dbReference type="EMBL" id="CP031035">
    <property type="protein sequence ID" value="QDZ18925.1"/>
    <property type="molecule type" value="Genomic_DNA"/>
</dbReference>
<dbReference type="STRING" id="1764295.A0A5B8MGW0"/>
<keyword evidence="3" id="KW-0934">Plastid</keyword>
<dbReference type="GO" id="GO:0006655">
    <property type="term" value="P:phosphatidylglycerol biosynthetic process"/>
    <property type="evidence" value="ECO:0007669"/>
    <property type="project" value="TreeGrafter"/>
</dbReference>
<evidence type="ECO:0000313" key="8">
    <source>
        <dbReference type="Proteomes" id="UP000316726"/>
    </source>
</evidence>
<dbReference type="SMART" id="SM00563">
    <property type="entry name" value="PlsC"/>
    <property type="match status" value="1"/>
</dbReference>
<feature type="compositionally biased region" description="Low complexity" evidence="5">
    <location>
        <begin position="486"/>
        <end position="498"/>
    </location>
</feature>
<dbReference type="PANTHER" id="PTHR35695">
    <property type="entry name" value="GLYCEROL-3-PHOSPHATE ACYLTRANSFERASE, CHLOROPLASTIC"/>
    <property type="match status" value="1"/>
</dbReference>
<dbReference type="AlphaFoldDB" id="A0A5B8MGW0"/>
<comment type="subcellular location">
    <subcellularLocation>
        <location evidence="1">Plastid</location>
        <location evidence="1">Chloroplast stroma</location>
    </subcellularLocation>
</comment>
<reference evidence="7 8" key="1">
    <citation type="submission" date="2018-07" db="EMBL/GenBank/DDBJ databases">
        <title>The complete nuclear genome of the prasinophyte Chloropicon primus (CCMP1205).</title>
        <authorList>
            <person name="Pombert J.-F."/>
            <person name="Otis C."/>
            <person name="Turmel M."/>
            <person name="Lemieux C."/>
        </authorList>
    </citation>
    <scope>NUCLEOTIDE SEQUENCE [LARGE SCALE GENOMIC DNA]</scope>
    <source>
        <strain evidence="7 8">CCMP1205</strain>
    </source>
</reference>
<dbReference type="InterPro" id="IPR016222">
    <property type="entry name" value="G3P_O-acylTrfase_chlp"/>
</dbReference>
<feature type="region of interest" description="Disordered" evidence="5">
    <location>
        <begin position="1"/>
        <end position="66"/>
    </location>
</feature>
<dbReference type="InterPro" id="IPR023083">
    <property type="entry name" value="G3P_O-acylTrfase_N"/>
</dbReference>
<organism evidence="7 8">
    <name type="scientific">Chloropicon primus</name>
    <dbReference type="NCBI Taxonomy" id="1764295"/>
    <lineage>
        <taxon>Eukaryota</taxon>
        <taxon>Viridiplantae</taxon>
        <taxon>Chlorophyta</taxon>
        <taxon>Chloropicophyceae</taxon>
        <taxon>Chloropicales</taxon>
        <taxon>Chloropicaceae</taxon>
        <taxon>Chloropicon</taxon>
    </lineage>
</organism>
<dbReference type="Pfam" id="PF01553">
    <property type="entry name" value="Acyltransferase"/>
    <property type="match status" value="1"/>
</dbReference>
<dbReference type="SUPFAM" id="SSF69593">
    <property type="entry name" value="Glycerol-3-phosphate (1)-acyltransferase"/>
    <property type="match status" value="1"/>
</dbReference>
<accession>A0A5B8MGW0</accession>
<keyword evidence="2" id="KW-0150">Chloroplast</keyword>
<dbReference type="PANTHER" id="PTHR35695:SF1">
    <property type="entry name" value="GLYCEROL-3-PHOSPHATE ACYLTRANSFERASE, CHLOROPLASTIC"/>
    <property type="match status" value="1"/>
</dbReference>
<keyword evidence="8" id="KW-1185">Reference proteome</keyword>
<evidence type="ECO:0000259" key="6">
    <source>
        <dbReference type="SMART" id="SM00563"/>
    </source>
</evidence>
<gene>
    <name evidence="7" type="ORF">A3770_02p14430</name>
</gene>
<evidence type="ECO:0000256" key="1">
    <source>
        <dbReference type="ARBA" id="ARBA00004470"/>
    </source>
</evidence>
<feature type="compositionally biased region" description="Low complexity" evidence="5">
    <location>
        <begin position="43"/>
        <end position="58"/>
    </location>
</feature>
<dbReference type="InterPro" id="IPR002123">
    <property type="entry name" value="Plipid/glycerol_acylTrfase"/>
</dbReference>
<name>A0A5B8MGW0_9CHLO</name>